<dbReference type="KEGG" id="cmar:IMCC12053_2"/>
<dbReference type="EMBL" id="CP012023">
    <property type="protein sequence ID" value="ALI55946.1"/>
    <property type="molecule type" value="Genomic_DNA"/>
</dbReference>
<evidence type="ECO:0000313" key="2">
    <source>
        <dbReference type="EMBL" id="ALI55946.1"/>
    </source>
</evidence>
<protein>
    <submittedName>
        <fullName evidence="1">Uncharacterized protein</fullName>
    </submittedName>
</protein>
<dbReference type="EMBL" id="CP012023">
    <property type="protein sequence ID" value="ALI53952.1"/>
    <property type="molecule type" value="Genomic_DNA"/>
</dbReference>
<dbReference type="KEGG" id="cmar:IMCC12053_1999"/>
<dbReference type="AlphaFoldDB" id="A0A0N9ZVF7"/>
<dbReference type="PATRIC" id="fig|1397108.4.peg.2"/>
<evidence type="ECO:0000313" key="3">
    <source>
        <dbReference type="Proteomes" id="UP000064920"/>
    </source>
</evidence>
<organism evidence="1 3">
    <name type="scientific">Celeribacter marinus</name>
    <dbReference type="NCBI Taxonomy" id="1397108"/>
    <lineage>
        <taxon>Bacteria</taxon>
        <taxon>Pseudomonadati</taxon>
        <taxon>Pseudomonadota</taxon>
        <taxon>Alphaproteobacteria</taxon>
        <taxon>Rhodobacterales</taxon>
        <taxon>Roseobacteraceae</taxon>
        <taxon>Celeribacter</taxon>
    </lineage>
</organism>
<gene>
    <name evidence="2" type="ORF">IMCC12053_1999</name>
    <name evidence="1" type="ORF">IMCC12053_2</name>
</gene>
<sequence>MGVPPPPLPMDWTSYVNVSVDLTVAAQRRAGGCLRDHACAA</sequence>
<name>A0A0N9ZVF7_9RHOB</name>
<accession>A0A0N9ZVF7</accession>
<keyword evidence="3" id="KW-1185">Reference proteome</keyword>
<proteinExistence type="predicted"/>
<reference evidence="1 3" key="1">
    <citation type="submission" date="2015-05" db="EMBL/GenBank/DDBJ databases">
        <authorList>
            <person name="Wang D.B."/>
            <person name="Wang M."/>
        </authorList>
    </citation>
    <scope>NUCLEOTIDE SEQUENCE [LARGE SCALE GENOMIC DNA]</scope>
    <source>
        <strain evidence="1 3">IMCC 12053</strain>
    </source>
</reference>
<evidence type="ECO:0000313" key="1">
    <source>
        <dbReference type="EMBL" id="ALI53952.1"/>
    </source>
</evidence>
<dbReference type="Proteomes" id="UP000064920">
    <property type="component" value="Chromosome"/>
</dbReference>
<dbReference type="STRING" id="1397108.IMCC12053_1999"/>